<dbReference type="InterPro" id="IPR044855">
    <property type="entry name" value="CoA-Trfase_III_dom3_sf"/>
</dbReference>
<dbReference type="Gene3D" id="3.40.50.10540">
    <property type="entry name" value="Crotonobetainyl-coa:carnitine coa-transferase, domain 1"/>
    <property type="match status" value="2"/>
</dbReference>
<sequence>MTGRASDSEVSSTEQVTGPLTGVRVVDLSTTAPGGQATQFLAEAGADVVLVEPPGGSPLRSLAAWPAMSGGKRSVVLDLQNEAGRADLDRLLADADVCVTTMRPRSLERLGLTGDRLTSLNPRLVSCAITGFGTSGPWAALPGYEALVMAKLGMFHSKARMIERPGPAFVSVPYASWGAAQTAVHGILAALLDRESTGLGQHVEADLVRGVSMIDTWNWSGQLIGVRWPGAYETVEPFDPNGEPLSPMLYSLMAAPTKDGHFLQFAQTDPRLFLAMLEEFGLSYMLTDPRWKDVPKFESQELRTEFWEIVLEKAGERTLAEWREVFETNPNVSAELFRQGPEALDHPQLQWERRDVRVEDPERGTVRRPGALVHSDDRPFLPVRPAPRLDEHGAEIRTAIEAAAPSAAAGDGPSELPLAGVTILEFGVMFAGPFGSTQLTDLGARVIKVETLAGDTIRNTLPFPEAGGVRVMQGKESIALDLRTDEGLRIVHELARRSDIVLQAFRAGAAARAGVDPETLRRVNPDLIYVNAPGYGTGGPYGHRPAYAPSVAAAAGLALTDAPFAVRAANTMAAKKSAMRQLGSATAVPSLQADGLSALAVASTILLGLLARQRQRPTGALTVTMLATGTHVLLERIVDFPGRPQAPEVDDDAMGWSALYRMYRTAEGWVCLTAPAAREWGALVEALATEVDLAGDDRFATPEGRAAHDRELADVLTDVFARRSAGDWEKRLLGAGVGCVQVTEVLPEYQMQTDPALAAEYAGTAVSPIFEEYLRFGPSVKFSRSSTQTKGGCLVGEHTDALLREIGYDDATIADLRERGVIG</sequence>
<dbReference type="SUPFAM" id="SSF89796">
    <property type="entry name" value="CoA-transferase family III (CaiB/BaiF)"/>
    <property type="match status" value="2"/>
</dbReference>
<dbReference type="AlphaFoldDB" id="A0A1M7R4E3"/>
<dbReference type="Pfam" id="PF02515">
    <property type="entry name" value="CoA_transf_3"/>
    <property type="match status" value="2"/>
</dbReference>
<dbReference type="InterPro" id="IPR023606">
    <property type="entry name" value="CoA-Trfase_III_dom_1_sf"/>
</dbReference>
<name>A0A1M7R4E3_9ACTN</name>
<gene>
    <name evidence="1" type="ORF">SAMN05443668_106375</name>
</gene>
<dbReference type="RefSeq" id="WP_218617704.1">
    <property type="nucleotide sequence ID" value="NZ_FRCS01000006.1"/>
</dbReference>
<dbReference type="PANTHER" id="PTHR48228:SF5">
    <property type="entry name" value="ALPHA-METHYLACYL-COA RACEMASE"/>
    <property type="match status" value="1"/>
</dbReference>
<evidence type="ECO:0000313" key="1">
    <source>
        <dbReference type="EMBL" id="SHN39861.1"/>
    </source>
</evidence>
<keyword evidence="2" id="KW-1185">Reference proteome</keyword>
<reference evidence="1 2" key="1">
    <citation type="submission" date="2016-11" db="EMBL/GenBank/DDBJ databases">
        <authorList>
            <person name="Jaros S."/>
            <person name="Januszkiewicz K."/>
            <person name="Wedrychowicz H."/>
        </authorList>
    </citation>
    <scope>NUCLEOTIDE SEQUENCE [LARGE SCALE GENOMIC DNA]</scope>
    <source>
        <strain evidence="1 2">DSM 46144</strain>
    </source>
</reference>
<dbReference type="GO" id="GO:0016740">
    <property type="term" value="F:transferase activity"/>
    <property type="evidence" value="ECO:0007669"/>
    <property type="project" value="UniProtKB-KW"/>
</dbReference>
<dbReference type="InterPro" id="IPR050509">
    <property type="entry name" value="CoA-transferase_III"/>
</dbReference>
<keyword evidence="1" id="KW-0808">Transferase</keyword>
<dbReference type="Gene3D" id="3.30.1540.10">
    <property type="entry name" value="formyl-coa transferase, domain 3"/>
    <property type="match status" value="2"/>
</dbReference>
<dbReference type="PANTHER" id="PTHR48228">
    <property type="entry name" value="SUCCINYL-COA--D-CITRAMALATE COA-TRANSFERASE"/>
    <property type="match status" value="1"/>
</dbReference>
<dbReference type="Proteomes" id="UP000184440">
    <property type="component" value="Unassembled WGS sequence"/>
</dbReference>
<protein>
    <submittedName>
        <fullName evidence="1">Crotonobetainyl-CoA:carnitine CoA-transferase CaiB</fullName>
    </submittedName>
</protein>
<dbReference type="EMBL" id="FRCS01000006">
    <property type="protein sequence ID" value="SHN39861.1"/>
    <property type="molecule type" value="Genomic_DNA"/>
</dbReference>
<evidence type="ECO:0000313" key="2">
    <source>
        <dbReference type="Proteomes" id="UP000184440"/>
    </source>
</evidence>
<accession>A0A1M7R4E3</accession>
<dbReference type="InterPro" id="IPR003673">
    <property type="entry name" value="CoA-Trfase_fam_III"/>
</dbReference>
<dbReference type="STRING" id="134849.SAMN05443668_106375"/>
<proteinExistence type="predicted"/>
<organism evidence="1 2">
    <name type="scientific">Cryptosporangium aurantiacum</name>
    <dbReference type="NCBI Taxonomy" id="134849"/>
    <lineage>
        <taxon>Bacteria</taxon>
        <taxon>Bacillati</taxon>
        <taxon>Actinomycetota</taxon>
        <taxon>Actinomycetes</taxon>
        <taxon>Cryptosporangiales</taxon>
        <taxon>Cryptosporangiaceae</taxon>
        <taxon>Cryptosporangium</taxon>
    </lineage>
</organism>